<name>A0A6L7EVU6_9ACTN</name>
<dbReference type="PANTHER" id="PTHR37820">
    <property type="entry name" value="CELL DIVISION PROTEIN DIVIB"/>
    <property type="match status" value="1"/>
</dbReference>
<evidence type="ECO:0000259" key="9">
    <source>
        <dbReference type="PROSITE" id="PS51779"/>
    </source>
</evidence>
<keyword evidence="2 8" id="KW-1003">Cell membrane</keyword>
<comment type="subcellular location">
    <subcellularLocation>
        <location evidence="8">Cell membrane</location>
        <topology evidence="8">Single-pass type II membrane protein</topology>
    </subcellularLocation>
    <subcellularLocation>
        <location evidence="1">Membrane</location>
    </subcellularLocation>
    <text evidence="8">Localizes to the division septum.</text>
</comment>
<dbReference type="InterPro" id="IPR050487">
    <property type="entry name" value="FtsQ_DivIB"/>
</dbReference>
<proteinExistence type="inferred from homology"/>
<dbReference type="InterPro" id="IPR026579">
    <property type="entry name" value="FtsQ"/>
</dbReference>
<dbReference type="GO" id="GO:0090529">
    <property type="term" value="P:cell septum assembly"/>
    <property type="evidence" value="ECO:0007669"/>
    <property type="project" value="InterPro"/>
</dbReference>
<keyword evidence="4 8" id="KW-0812">Transmembrane</keyword>
<evidence type="ECO:0000256" key="3">
    <source>
        <dbReference type="ARBA" id="ARBA00022618"/>
    </source>
</evidence>
<dbReference type="AlphaFoldDB" id="A0A6L7EVU6"/>
<dbReference type="GO" id="GO:0043093">
    <property type="term" value="P:FtsZ-dependent cytokinesis"/>
    <property type="evidence" value="ECO:0007669"/>
    <property type="project" value="UniProtKB-UniRule"/>
</dbReference>
<evidence type="ECO:0000256" key="4">
    <source>
        <dbReference type="ARBA" id="ARBA00022692"/>
    </source>
</evidence>
<dbReference type="Gene3D" id="3.10.20.310">
    <property type="entry name" value="membrane protein fhac"/>
    <property type="match status" value="1"/>
</dbReference>
<dbReference type="InterPro" id="IPR013685">
    <property type="entry name" value="POTRA_FtsQ_type"/>
</dbReference>
<dbReference type="Pfam" id="PF08478">
    <property type="entry name" value="POTRA_1"/>
    <property type="match status" value="1"/>
</dbReference>
<accession>A0A6L7EVU6</accession>
<evidence type="ECO:0000313" key="11">
    <source>
        <dbReference type="Proteomes" id="UP000473325"/>
    </source>
</evidence>
<gene>
    <name evidence="8" type="primary">ftsQ</name>
    <name evidence="10" type="ORF">GRQ65_14920</name>
</gene>
<dbReference type="Proteomes" id="UP000473325">
    <property type="component" value="Unassembled WGS sequence"/>
</dbReference>
<evidence type="ECO:0000313" key="10">
    <source>
        <dbReference type="EMBL" id="MXG90840.1"/>
    </source>
</evidence>
<evidence type="ECO:0000256" key="6">
    <source>
        <dbReference type="ARBA" id="ARBA00023136"/>
    </source>
</evidence>
<reference evidence="10 11" key="1">
    <citation type="submission" date="2019-12" db="EMBL/GenBank/DDBJ databases">
        <authorList>
            <person name="Kun Z."/>
        </authorList>
    </citation>
    <scope>NUCLEOTIDE SEQUENCE [LARGE SCALE GENOMIC DNA]</scope>
    <source>
        <strain evidence="10 11">YIM 123512</strain>
    </source>
</reference>
<dbReference type="PANTHER" id="PTHR37820:SF1">
    <property type="entry name" value="CELL DIVISION PROTEIN FTSQ"/>
    <property type="match status" value="1"/>
</dbReference>
<organism evidence="10 11">
    <name type="scientific">Nocardioides flavescens</name>
    <dbReference type="NCBI Taxonomy" id="2691959"/>
    <lineage>
        <taxon>Bacteria</taxon>
        <taxon>Bacillati</taxon>
        <taxon>Actinomycetota</taxon>
        <taxon>Actinomycetes</taxon>
        <taxon>Propionibacteriales</taxon>
        <taxon>Nocardioidaceae</taxon>
        <taxon>Nocardioides</taxon>
    </lineage>
</organism>
<feature type="domain" description="POTRA" evidence="9">
    <location>
        <begin position="60"/>
        <end position="128"/>
    </location>
</feature>
<comment type="similarity">
    <text evidence="8">Belongs to the FtsQ/DivIB family. FtsQ subfamily.</text>
</comment>
<sequence>MRRRGVAPGGPDRATRRSRKRFARRQWRRRWLAWRVVLVGVLVLALVGTGVYAVWFSSWLAVRTVDVSGAQTVKAEAIRSRSGIHQGEQLARVDLAAVEARIASLAVVRSVDVTRQWPHGILISLEERIAVAVVEIGGSLRGMDRDGVVFRDFRSPPPGLPRIQTEIGTTADALREAAEVVTALPEDLSLRVDHVDVQSVDEISLVLKDGRTVVWGSSSESQTKASVLATLLATVDAKTYDVSVPSKPTTS</sequence>
<evidence type="ECO:0000256" key="8">
    <source>
        <dbReference type="HAMAP-Rule" id="MF_00911"/>
    </source>
</evidence>
<comment type="caution">
    <text evidence="10">The sequence shown here is derived from an EMBL/GenBank/DDBJ whole genome shotgun (WGS) entry which is preliminary data.</text>
</comment>
<comment type="function">
    <text evidence="8">Essential cell division protein.</text>
</comment>
<dbReference type="GO" id="GO:0005886">
    <property type="term" value="C:plasma membrane"/>
    <property type="evidence" value="ECO:0007669"/>
    <property type="project" value="UniProtKB-SubCell"/>
</dbReference>
<dbReference type="GO" id="GO:0032153">
    <property type="term" value="C:cell division site"/>
    <property type="evidence" value="ECO:0007669"/>
    <property type="project" value="UniProtKB-UniRule"/>
</dbReference>
<evidence type="ECO:0000256" key="1">
    <source>
        <dbReference type="ARBA" id="ARBA00004370"/>
    </source>
</evidence>
<dbReference type="HAMAP" id="MF_00911">
    <property type="entry name" value="FtsQ_subfam"/>
    <property type="match status" value="1"/>
</dbReference>
<keyword evidence="5 8" id="KW-1133">Transmembrane helix</keyword>
<keyword evidence="3 8" id="KW-0132">Cell division</keyword>
<dbReference type="PROSITE" id="PS51779">
    <property type="entry name" value="POTRA"/>
    <property type="match status" value="1"/>
</dbReference>
<evidence type="ECO:0000256" key="2">
    <source>
        <dbReference type="ARBA" id="ARBA00022475"/>
    </source>
</evidence>
<dbReference type="InterPro" id="IPR005548">
    <property type="entry name" value="Cell_div_FtsQ/DivIB_C"/>
</dbReference>
<keyword evidence="11" id="KW-1185">Reference proteome</keyword>
<dbReference type="EMBL" id="WUEK01000009">
    <property type="protein sequence ID" value="MXG90840.1"/>
    <property type="molecule type" value="Genomic_DNA"/>
</dbReference>
<evidence type="ECO:0000256" key="7">
    <source>
        <dbReference type="ARBA" id="ARBA00023306"/>
    </source>
</evidence>
<keyword evidence="7 8" id="KW-0131">Cell cycle</keyword>
<dbReference type="InterPro" id="IPR034746">
    <property type="entry name" value="POTRA"/>
</dbReference>
<dbReference type="Pfam" id="PF03799">
    <property type="entry name" value="FtsQ_DivIB_C"/>
    <property type="match status" value="1"/>
</dbReference>
<keyword evidence="6 8" id="KW-0472">Membrane</keyword>
<evidence type="ECO:0000256" key="5">
    <source>
        <dbReference type="ARBA" id="ARBA00022989"/>
    </source>
</evidence>
<protein>
    <recommendedName>
        <fullName evidence="8">Cell division protein FtsQ</fullName>
    </recommendedName>
</protein>